<dbReference type="NCBIfam" id="TIGR00247">
    <property type="entry name" value="endolytic transglycosylase MltG"/>
    <property type="match status" value="1"/>
</dbReference>
<feature type="site" description="Important for catalytic activity" evidence="7">
    <location>
        <position position="235"/>
    </location>
</feature>
<organism evidence="8 9">
    <name type="scientific">Keratinibaculum paraultunense</name>
    <dbReference type="NCBI Taxonomy" id="1278232"/>
    <lineage>
        <taxon>Bacteria</taxon>
        <taxon>Bacillati</taxon>
        <taxon>Bacillota</taxon>
        <taxon>Tissierellia</taxon>
        <taxon>Tissierellales</taxon>
        <taxon>Tepidimicrobiaceae</taxon>
        <taxon>Keratinibaculum</taxon>
    </lineage>
</organism>
<dbReference type="EMBL" id="SMAE01000002">
    <property type="protein sequence ID" value="TCS91297.1"/>
    <property type="molecule type" value="Genomic_DNA"/>
</dbReference>
<dbReference type="Gene3D" id="3.30.160.60">
    <property type="entry name" value="Classic Zinc Finger"/>
    <property type="match status" value="1"/>
</dbReference>
<evidence type="ECO:0000256" key="2">
    <source>
        <dbReference type="ARBA" id="ARBA00022692"/>
    </source>
</evidence>
<evidence type="ECO:0000313" key="9">
    <source>
        <dbReference type="Proteomes" id="UP000294567"/>
    </source>
</evidence>
<dbReference type="PANTHER" id="PTHR30518">
    <property type="entry name" value="ENDOLYTIC MUREIN TRANSGLYCOSYLASE"/>
    <property type="match status" value="1"/>
</dbReference>
<dbReference type="GO" id="GO:0005886">
    <property type="term" value="C:plasma membrane"/>
    <property type="evidence" value="ECO:0007669"/>
    <property type="project" value="UniProtKB-SubCell"/>
</dbReference>
<keyword evidence="5 7" id="KW-0456">Lyase</keyword>
<dbReference type="GO" id="GO:0009252">
    <property type="term" value="P:peptidoglycan biosynthetic process"/>
    <property type="evidence" value="ECO:0007669"/>
    <property type="project" value="UniProtKB-UniRule"/>
</dbReference>
<reference evidence="8 9" key="1">
    <citation type="submission" date="2019-03" db="EMBL/GenBank/DDBJ databases">
        <title>Genomic Encyclopedia of Type Strains, Phase IV (KMG-IV): sequencing the most valuable type-strain genomes for metagenomic binning, comparative biology and taxonomic classification.</title>
        <authorList>
            <person name="Goeker M."/>
        </authorList>
    </citation>
    <scope>NUCLEOTIDE SEQUENCE [LARGE SCALE GENOMIC DNA]</scope>
    <source>
        <strain evidence="8 9">DSM 26752</strain>
    </source>
</reference>
<comment type="catalytic activity">
    <reaction evidence="7">
        <text>a peptidoglycan chain = a peptidoglycan chain with N-acetyl-1,6-anhydromuramyl-[peptide] at the reducing end + a peptidoglycan chain with N-acetylglucosamine at the non-reducing end.</text>
        <dbReference type="EC" id="4.2.2.29"/>
    </reaction>
</comment>
<comment type="subcellular location">
    <subcellularLocation>
        <location evidence="7">Cell membrane</location>
        <topology evidence="7">Single-pass membrane protein</topology>
    </subcellularLocation>
</comment>
<feature type="transmembrane region" description="Helical" evidence="7">
    <location>
        <begin position="16"/>
        <end position="34"/>
    </location>
</feature>
<dbReference type="GO" id="GO:0071555">
    <property type="term" value="P:cell wall organization"/>
    <property type="evidence" value="ECO:0007669"/>
    <property type="project" value="UniProtKB-KW"/>
</dbReference>
<dbReference type="PANTHER" id="PTHR30518:SF2">
    <property type="entry name" value="ENDOLYTIC MUREIN TRANSGLYCOSYLASE"/>
    <property type="match status" value="1"/>
</dbReference>
<proteinExistence type="inferred from homology"/>
<evidence type="ECO:0000256" key="7">
    <source>
        <dbReference type="HAMAP-Rule" id="MF_02065"/>
    </source>
</evidence>
<dbReference type="Gene3D" id="3.30.1490.480">
    <property type="entry name" value="Endolytic murein transglycosylase"/>
    <property type="match status" value="2"/>
</dbReference>
<gene>
    <name evidence="7" type="primary">mltG</name>
    <name evidence="8" type="ORF">EDD65_102231</name>
</gene>
<evidence type="ECO:0000256" key="3">
    <source>
        <dbReference type="ARBA" id="ARBA00022989"/>
    </source>
</evidence>
<dbReference type="GO" id="GO:0008932">
    <property type="term" value="F:lytic endotransglycosylase activity"/>
    <property type="evidence" value="ECO:0007669"/>
    <property type="project" value="UniProtKB-UniRule"/>
</dbReference>
<keyword evidence="3 7" id="KW-1133">Transmembrane helix</keyword>
<keyword evidence="6 7" id="KW-0961">Cell wall biogenesis/degradation</keyword>
<protein>
    <recommendedName>
        <fullName evidence="7">Endolytic murein transglycosylase</fullName>
        <ecNumber evidence="7">4.2.2.29</ecNumber>
    </recommendedName>
    <alternativeName>
        <fullName evidence="7">Peptidoglycan lytic transglycosylase</fullName>
    </alternativeName>
    <alternativeName>
        <fullName evidence="7">Peptidoglycan polymerization terminase</fullName>
    </alternativeName>
</protein>
<accession>A0A4R3L143</accession>
<dbReference type="Pfam" id="PF02618">
    <property type="entry name" value="YceG"/>
    <property type="match status" value="1"/>
</dbReference>
<dbReference type="RefSeq" id="WP_158279974.1">
    <property type="nucleotide sequence ID" value="NZ_CP068564.1"/>
</dbReference>
<keyword evidence="4 7" id="KW-0472">Membrane</keyword>
<dbReference type="InterPro" id="IPR003770">
    <property type="entry name" value="MLTG-like"/>
</dbReference>
<evidence type="ECO:0000256" key="5">
    <source>
        <dbReference type="ARBA" id="ARBA00023239"/>
    </source>
</evidence>
<keyword evidence="9" id="KW-1185">Reference proteome</keyword>
<evidence type="ECO:0000256" key="4">
    <source>
        <dbReference type="ARBA" id="ARBA00023136"/>
    </source>
</evidence>
<keyword evidence="2 7" id="KW-0812">Transmembrane</keyword>
<dbReference type="EC" id="4.2.2.29" evidence="7"/>
<evidence type="ECO:0000313" key="8">
    <source>
        <dbReference type="EMBL" id="TCS91297.1"/>
    </source>
</evidence>
<evidence type="ECO:0000256" key="6">
    <source>
        <dbReference type="ARBA" id="ARBA00023316"/>
    </source>
</evidence>
<dbReference type="AlphaFoldDB" id="A0A4R3L143"/>
<dbReference type="HAMAP" id="MF_02065">
    <property type="entry name" value="MltG"/>
    <property type="match status" value="1"/>
</dbReference>
<dbReference type="OrthoDB" id="9814591at2"/>
<comment type="function">
    <text evidence="7">Functions as a peptidoglycan terminase that cleaves nascent peptidoglycan strands endolytically to terminate their elongation.</text>
</comment>
<evidence type="ECO:0000256" key="1">
    <source>
        <dbReference type="ARBA" id="ARBA00022475"/>
    </source>
</evidence>
<comment type="similarity">
    <text evidence="7">Belongs to the transglycosylase MltG family.</text>
</comment>
<name>A0A4R3L143_9FIRM</name>
<keyword evidence="1 7" id="KW-1003">Cell membrane</keyword>
<sequence>MLETTNVKKKNKIKRILIILILIVGILIVGKVYYDWGFTAVDIENPKDVSVEIPFGSSSNRIANILKEKGLIKSELIFKIAVKKSDIGEELKAGKYILSTDMDIYKIIDELTKGGKNENVIRFTIPEGYEIQQIADKLANEGVVDKERFLELTSNKKYFEDKHPILKELKEGQCLEGFLFPSTYEIYTNTTEEDIIDKMLSKFEEVFERSVRPHMDKYDFTVNEVVTLASIIERESKLDEERELISAVFHNRLNKGMLLESCATVQYALGERKEVLSKKDLKIDSEYNTYIHEGLPPTPIASPGEKSLIAAVNPADVDYLYFRTKEDGTGGHIFSRTYEEHLKAKPKK</sequence>
<comment type="caution">
    <text evidence="8">The sequence shown here is derived from an EMBL/GenBank/DDBJ whole genome shotgun (WGS) entry which is preliminary data.</text>
</comment>
<dbReference type="CDD" id="cd08010">
    <property type="entry name" value="MltG_like"/>
    <property type="match status" value="1"/>
</dbReference>
<dbReference type="Proteomes" id="UP000294567">
    <property type="component" value="Unassembled WGS sequence"/>
</dbReference>